<keyword evidence="1" id="KW-0472">Membrane</keyword>
<evidence type="ECO:0000313" key="3">
    <source>
        <dbReference type="Proteomes" id="UP000234366"/>
    </source>
</evidence>
<proteinExistence type="predicted"/>
<name>A0AAI8HPB9_9BACI</name>
<feature type="transmembrane region" description="Helical" evidence="1">
    <location>
        <begin position="124"/>
        <end position="146"/>
    </location>
</feature>
<reference evidence="2 3" key="1">
    <citation type="submission" date="2017-11" db="EMBL/GenBank/DDBJ databases">
        <title>Genome sequence and genome mining of multiple bioactive secondary metabolites from a deep sea-derived Bacillus siamensis SCSIO 05746.</title>
        <authorList>
            <person name="Pan H.-Q."/>
            <person name="Ju J.-H."/>
        </authorList>
    </citation>
    <scope>NUCLEOTIDE SEQUENCE [LARGE SCALE GENOMIC DNA]</scope>
    <source>
        <strain evidence="2 3">SCSIO 05746</strain>
    </source>
</reference>
<evidence type="ECO:0000313" key="2">
    <source>
        <dbReference type="EMBL" id="AUJ77851.1"/>
    </source>
</evidence>
<keyword evidence="3" id="KW-1185">Reference proteome</keyword>
<feature type="transmembrane region" description="Helical" evidence="1">
    <location>
        <begin position="158"/>
        <end position="180"/>
    </location>
</feature>
<keyword evidence="1" id="KW-0812">Transmembrane</keyword>
<feature type="transmembrane region" description="Helical" evidence="1">
    <location>
        <begin position="91"/>
        <end position="112"/>
    </location>
</feature>
<feature type="transmembrane region" description="Helical" evidence="1">
    <location>
        <begin position="219"/>
        <end position="239"/>
    </location>
</feature>
<dbReference type="KEGG" id="bsia:CWD84_13955"/>
<feature type="transmembrane region" description="Helical" evidence="1">
    <location>
        <begin position="251"/>
        <end position="269"/>
    </location>
</feature>
<sequence length="645" mass="73457">MSEIFSHFIQHFDRYFILSRQSVLIIQWSAVCLAVLYGLTFHPKISPERVWFYGGIMLRAVLLAGITIELVHQVQSTHFSAHYLTTEERELLPIVHLLMYGYVLLTAFHYMLMPQEQRGRGMFYTFDLTVVTLPVIQLIFSFFAFWNSNRDTMAAEDIVSSLCSVAVVLLLLISMNVLFFKMYWKPRPVFIGVFYAAVIGLLVWVLSPSSAGVSKDYGRLLPFTVYLTMAGFLMTHHLFHRSDRIRRRTKSFLAAAVAAGFIVFLNPVYNAGDAAFAVSKPIAEDSVDYVGEHITSDQAERILTSFFPAENPIYLTETNQDLHYFYRFKTEDYEAEVDEVSRMITNYQYLKKPEGRTLTEDEYRKKSLDFLSAHGRKLKTQGIQTTVRKEDGQFVVEIAPKRQGKHHEQTGSVFYWEKETIMGFSEDPSSYQLQSLPQVHMTEKDIMKASKAAFHTLQMPDQTFEIINTDINSLIGSSVTVTANNGAELRFNAESGRLMKIRISSGSTVLTKKELQKRLFTLLGADTSKLKQMDKSEDGLVFEKPEGTSVFTLRNEEGMIEASSCGQVSAKTFPHTYRDGETAFKRVAGAYNGIIYKKRVKPVIAVKDGVTYNAWLVIIQPFGSNRHDAYVVNADTYEVVNLYEQ</sequence>
<dbReference type="Proteomes" id="UP000234366">
    <property type="component" value="Chromosome"/>
</dbReference>
<organism evidence="2 3">
    <name type="scientific">Bacillus siamensis</name>
    <dbReference type="NCBI Taxonomy" id="659243"/>
    <lineage>
        <taxon>Bacteria</taxon>
        <taxon>Bacillati</taxon>
        <taxon>Bacillota</taxon>
        <taxon>Bacilli</taxon>
        <taxon>Bacillales</taxon>
        <taxon>Bacillaceae</taxon>
        <taxon>Bacillus</taxon>
        <taxon>Bacillus amyloliquefaciens group</taxon>
    </lineage>
</organism>
<dbReference type="EMBL" id="CP025001">
    <property type="protein sequence ID" value="AUJ77851.1"/>
    <property type="molecule type" value="Genomic_DNA"/>
</dbReference>
<dbReference type="AlphaFoldDB" id="A0AAI8HPB9"/>
<feature type="transmembrane region" description="Helical" evidence="1">
    <location>
        <begin position="189"/>
        <end position="207"/>
    </location>
</feature>
<feature type="transmembrane region" description="Helical" evidence="1">
    <location>
        <begin position="20"/>
        <end position="39"/>
    </location>
</feature>
<evidence type="ECO:0000256" key="1">
    <source>
        <dbReference type="SAM" id="Phobius"/>
    </source>
</evidence>
<keyword evidence="1" id="KW-1133">Transmembrane helix</keyword>
<accession>A0AAI8HPB9</accession>
<gene>
    <name evidence="2" type="ORF">CWD84_13955</name>
</gene>
<feature type="transmembrane region" description="Helical" evidence="1">
    <location>
        <begin position="51"/>
        <end position="71"/>
    </location>
</feature>
<protein>
    <submittedName>
        <fullName evidence="2">Uncharacterized protein</fullName>
    </submittedName>
</protein>
<dbReference type="RefSeq" id="WP_060962871.1">
    <property type="nucleotide sequence ID" value="NZ_CP025001.1"/>
</dbReference>